<evidence type="ECO:0000313" key="2">
    <source>
        <dbReference type="EMBL" id="PKI33567.1"/>
    </source>
</evidence>
<evidence type="ECO:0000313" key="3">
    <source>
        <dbReference type="Proteomes" id="UP000233551"/>
    </source>
</evidence>
<gene>
    <name evidence="2" type="ORF">CRG98_046023</name>
</gene>
<feature type="compositionally biased region" description="Basic and acidic residues" evidence="1">
    <location>
        <begin position="34"/>
        <end position="45"/>
    </location>
</feature>
<proteinExistence type="predicted"/>
<dbReference type="AlphaFoldDB" id="A0A2I0HPA0"/>
<comment type="caution">
    <text evidence="2">The sequence shown here is derived from an EMBL/GenBank/DDBJ whole genome shotgun (WGS) entry which is preliminary data.</text>
</comment>
<sequence length="144" mass="16325">LPNSVNFADEPGGWSIRNPRAEQESSSCRRRKGPGRDRQTEESPLRDVVVARTGTEAESLSFNLTRTLDLNLSRAGRGHARLRDGVTAFDTRLGELGGGMVHRLTLQLQETYCPWRAGEERIDFARCRTDNGRDRDRRETDQKL</sequence>
<dbReference type="Proteomes" id="UP000233551">
    <property type="component" value="Unassembled WGS sequence"/>
</dbReference>
<name>A0A2I0HPA0_PUNGR</name>
<organism evidence="2 3">
    <name type="scientific">Punica granatum</name>
    <name type="common">Pomegranate</name>
    <dbReference type="NCBI Taxonomy" id="22663"/>
    <lineage>
        <taxon>Eukaryota</taxon>
        <taxon>Viridiplantae</taxon>
        <taxon>Streptophyta</taxon>
        <taxon>Embryophyta</taxon>
        <taxon>Tracheophyta</taxon>
        <taxon>Spermatophyta</taxon>
        <taxon>Magnoliopsida</taxon>
        <taxon>eudicotyledons</taxon>
        <taxon>Gunneridae</taxon>
        <taxon>Pentapetalae</taxon>
        <taxon>rosids</taxon>
        <taxon>malvids</taxon>
        <taxon>Myrtales</taxon>
        <taxon>Lythraceae</taxon>
        <taxon>Punica</taxon>
    </lineage>
</organism>
<evidence type="ECO:0000256" key="1">
    <source>
        <dbReference type="SAM" id="MobiDB-lite"/>
    </source>
</evidence>
<dbReference type="EMBL" id="PGOL01006556">
    <property type="protein sequence ID" value="PKI33567.1"/>
    <property type="molecule type" value="Genomic_DNA"/>
</dbReference>
<keyword evidence="3" id="KW-1185">Reference proteome</keyword>
<accession>A0A2I0HPA0</accession>
<feature type="region of interest" description="Disordered" evidence="1">
    <location>
        <begin position="1"/>
        <end position="46"/>
    </location>
</feature>
<feature type="non-terminal residue" evidence="2">
    <location>
        <position position="1"/>
    </location>
</feature>
<reference evidence="2 3" key="1">
    <citation type="submission" date="2017-11" db="EMBL/GenBank/DDBJ databases">
        <title>De-novo sequencing of pomegranate (Punica granatum L.) genome.</title>
        <authorList>
            <person name="Akparov Z."/>
            <person name="Amiraslanov A."/>
            <person name="Hajiyeva S."/>
            <person name="Abbasov M."/>
            <person name="Kaur K."/>
            <person name="Hamwieh A."/>
            <person name="Solovyev V."/>
            <person name="Salamov A."/>
            <person name="Braich B."/>
            <person name="Kosarev P."/>
            <person name="Mahmoud A."/>
            <person name="Hajiyev E."/>
            <person name="Babayeva S."/>
            <person name="Izzatullayeva V."/>
            <person name="Mammadov A."/>
            <person name="Mammadov A."/>
            <person name="Sharifova S."/>
            <person name="Ojaghi J."/>
            <person name="Eynullazada K."/>
            <person name="Bayramov B."/>
            <person name="Abdulazimova A."/>
            <person name="Shahmuradov I."/>
        </authorList>
    </citation>
    <scope>NUCLEOTIDE SEQUENCE [LARGE SCALE GENOMIC DNA]</scope>
    <source>
        <strain evidence="3">cv. AG2017</strain>
        <tissue evidence="2">Leaf</tissue>
    </source>
</reference>
<protein>
    <submittedName>
        <fullName evidence="2">Uncharacterized protein</fullName>
    </submittedName>
</protein>